<dbReference type="InterPro" id="IPR011252">
    <property type="entry name" value="Fibrogen-bd_dom1"/>
</dbReference>
<dbReference type="InterPro" id="IPR024672">
    <property type="entry name" value="Agglutinin-like_N"/>
</dbReference>
<dbReference type="AlphaFoldDB" id="A0A1E4S834"/>
<keyword evidence="7" id="KW-0677">Repeat</keyword>
<accession>A0A1E4S834</accession>
<dbReference type="Proteomes" id="UP000094389">
    <property type="component" value="Unassembled WGS sequence"/>
</dbReference>
<reference evidence="15 16" key="1">
    <citation type="journal article" date="2016" name="Proc. Natl. Acad. Sci. U.S.A.">
        <title>Comparative genomics of biotechnologically important yeasts.</title>
        <authorList>
            <person name="Riley R."/>
            <person name="Haridas S."/>
            <person name="Wolfe K.H."/>
            <person name="Lopes M.R."/>
            <person name="Hittinger C.T."/>
            <person name="Goeker M."/>
            <person name="Salamov A.A."/>
            <person name="Wisecaver J.H."/>
            <person name="Long T.M."/>
            <person name="Calvey C.H."/>
            <person name="Aerts A.L."/>
            <person name="Barry K.W."/>
            <person name="Choi C."/>
            <person name="Clum A."/>
            <person name="Coughlan A.Y."/>
            <person name="Deshpande S."/>
            <person name="Douglass A.P."/>
            <person name="Hanson S.J."/>
            <person name="Klenk H.-P."/>
            <person name="LaButti K.M."/>
            <person name="Lapidus A."/>
            <person name="Lindquist E.A."/>
            <person name="Lipzen A.M."/>
            <person name="Meier-Kolthoff J.P."/>
            <person name="Ohm R.A."/>
            <person name="Otillar R.P."/>
            <person name="Pangilinan J.L."/>
            <person name="Peng Y."/>
            <person name="Rokas A."/>
            <person name="Rosa C.A."/>
            <person name="Scheuner C."/>
            <person name="Sibirny A.A."/>
            <person name="Slot J.C."/>
            <person name="Stielow J.B."/>
            <person name="Sun H."/>
            <person name="Kurtzman C.P."/>
            <person name="Blackwell M."/>
            <person name="Grigoriev I.V."/>
            <person name="Jeffries T.W."/>
        </authorList>
    </citation>
    <scope>NUCLEOTIDE SEQUENCE [LARGE SCALE GENOMIC DNA]</scope>
    <source>
        <strain evidence="16">ATCC 18201 / CBS 1600 / BCRC 20928 / JCM 3617 / NBRC 0987 / NRRL Y-1542</strain>
    </source>
</reference>
<evidence type="ECO:0000256" key="7">
    <source>
        <dbReference type="ARBA" id="ARBA00022737"/>
    </source>
</evidence>
<keyword evidence="9" id="KW-0472">Membrane</keyword>
<keyword evidence="3" id="KW-0134">Cell wall</keyword>
<name>A0A1E4S834_CYBJN</name>
<evidence type="ECO:0000259" key="14">
    <source>
        <dbReference type="SMART" id="SM01056"/>
    </source>
</evidence>
<evidence type="ECO:0000256" key="4">
    <source>
        <dbReference type="ARBA" id="ARBA00022525"/>
    </source>
</evidence>
<evidence type="ECO:0000256" key="13">
    <source>
        <dbReference type="SAM" id="SignalP"/>
    </source>
</evidence>
<evidence type="ECO:0000313" key="15">
    <source>
        <dbReference type="EMBL" id="ODV75650.1"/>
    </source>
</evidence>
<keyword evidence="12" id="KW-0449">Lipoprotein</keyword>
<keyword evidence="5" id="KW-0336">GPI-anchor</keyword>
<dbReference type="InterPro" id="IPR008966">
    <property type="entry name" value="Adhesion_dom_sf"/>
</dbReference>
<evidence type="ECO:0000256" key="12">
    <source>
        <dbReference type="ARBA" id="ARBA00023288"/>
    </source>
</evidence>
<evidence type="ECO:0000256" key="11">
    <source>
        <dbReference type="ARBA" id="ARBA00023180"/>
    </source>
</evidence>
<dbReference type="EMBL" id="KV453926">
    <property type="protein sequence ID" value="ODV75650.1"/>
    <property type="molecule type" value="Genomic_DNA"/>
</dbReference>
<dbReference type="OMA" id="LETTITC"/>
<comment type="subcellular location">
    <subcellularLocation>
        <location evidence="2">Membrane</location>
        <topology evidence="2">Lipid-anchor</topology>
        <topology evidence="2">GPI-anchor</topology>
    </subcellularLocation>
    <subcellularLocation>
        <location evidence="1">Secreted</location>
        <location evidence="1">Cell wall</location>
    </subcellularLocation>
</comment>
<keyword evidence="6 13" id="KW-0732">Signal</keyword>
<dbReference type="InterPro" id="IPR043063">
    <property type="entry name" value="Agglutinin-like_N_N2"/>
</dbReference>
<evidence type="ECO:0000256" key="10">
    <source>
        <dbReference type="ARBA" id="ARBA00023157"/>
    </source>
</evidence>
<dbReference type="InterPro" id="IPR033504">
    <property type="entry name" value="ALS"/>
</dbReference>
<evidence type="ECO:0000256" key="5">
    <source>
        <dbReference type="ARBA" id="ARBA00022622"/>
    </source>
</evidence>
<evidence type="ECO:0000256" key="8">
    <source>
        <dbReference type="ARBA" id="ARBA00022889"/>
    </source>
</evidence>
<dbReference type="Gene3D" id="2.60.40.2430">
    <property type="entry name" value="Agglutinin-like protein, N-terminal domain, N2 subdomain"/>
    <property type="match status" value="1"/>
</dbReference>
<dbReference type="RefSeq" id="XP_020072689.1">
    <property type="nucleotide sequence ID" value="XM_020216236.1"/>
</dbReference>
<evidence type="ECO:0000313" key="16">
    <source>
        <dbReference type="Proteomes" id="UP000094389"/>
    </source>
</evidence>
<organism evidence="15 16">
    <name type="scientific">Cyberlindnera jadinii (strain ATCC 18201 / CBS 1600 / BCRC 20928 / JCM 3617 / NBRC 0987 / NRRL Y-1542)</name>
    <name type="common">Torula yeast</name>
    <name type="synonym">Candida utilis</name>
    <dbReference type="NCBI Taxonomy" id="983966"/>
    <lineage>
        <taxon>Eukaryota</taxon>
        <taxon>Fungi</taxon>
        <taxon>Dikarya</taxon>
        <taxon>Ascomycota</taxon>
        <taxon>Saccharomycotina</taxon>
        <taxon>Saccharomycetes</taxon>
        <taxon>Phaffomycetales</taxon>
        <taxon>Phaffomycetaceae</taxon>
        <taxon>Cyberlindnera</taxon>
    </lineage>
</organism>
<dbReference type="PANTHER" id="PTHR33793">
    <property type="entry name" value="ALPHA-AGGLUTININ"/>
    <property type="match status" value="1"/>
</dbReference>
<protein>
    <recommendedName>
        <fullName evidence="14">Agglutinin-like protein N-terminal domain-containing protein</fullName>
    </recommendedName>
</protein>
<keyword evidence="10" id="KW-1015">Disulfide bond</keyword>
<dbReference type="OrthoDB" id="3981162at2759"/>
<feature type="chain" id="PRO_5009162658" description="Agglutinin-like protein N-terminal domain-containing protein" evidence="13">
    <location>
        <begin position="21"/>
        <end position="348"/>
    </location>
</feature>
<evidence type="ECO:0000256" key="9">
    <source>
        <dbReference type="ARBA" id="ARBA00023136"/>
    </source>
</evidence>
<evidence type="ECO:0000256" key="2">
    <source>
        <dbReference type="ARBA" id="ARBA00004589"/>
    </source>
</evidence>
<feature type="domain" description="Agglutinin-like protein N-terminal" evidence="14">
    <location>
        <begin position="55"/>
        <end position="305"/>
    </location>
</feature>
<keyword evidence="16" id="KW-1185">Reference proteome</keyword>
<feature type="signal peptide" evidence="13">
    <location>
        <begin position="1"/>
        <end position="20"/>
    </location>
</feature>
<dbReference type="GO" id="GO:0007155">
    <property type="term" value="P:cell adhesion"/>
    <property type="evidence" value="ECO:0007669"/>
    <property type="project" value="UniProtKB-KW"/>
</dbReference>
<sequence>MKFLTSVLSTFLLAASYVCAKEVDGVFTSVNRISKSSDSQTSTQIPFDWYDVEVGWTIDTSKIETGDTFSLTMPYVYQVRILNNGILSTYFDITSDDKTIASCDVDNAGGRSLETTITCTLTADLSSYTTFSGTADFLIVFDAGGRTETIESAKKWTSGSNVVTFNGDLSSQVSFSGINTSGRQFISRITMRGDTFYYYAAPAQLCRGGAISSGTFTFEIENDGYELKLEDVEAYYTNQFNSFGFPTSYSNLAITSKTLSSNKRRVTIEFGAIPAGSRFWFSDYSNKLDQNYQLYSVVDDIEVVCQGRGRDGVRETTRLTPVKGAAGGDGDGVQKPVTITTSSTWTRC</sequence>
<dbReference type="GO" id="GO:0098552">
    <property type="term" value="C:side of membrane"/>
    <property type="evidence" value="ECO:0007669"/>
    <property type="project" value="UniProtKB-KW"/>
</dbReference>
<dbReference type="STRING" id="983966.A0A1E4S834"/>
<keyword evidence="4" id="KW-0964">Secreted</keyword>
<dbReference type="GeneID" id="30990632"/>
<keyword evidence="11" id="KW-0325">Glycoprotein</keyword>
<feature type="non-terminal residue" evidence="15">
    <location>
        <position position="348"/>
    </location>
</feature>
<dbReference type="PANTHER" id="PTHR33793:SF2">
    <property type="entry name" value="AGGLUTININ-LIKE PROTEIN 6"/>
    <property type="match status" value="1"/>
</dbReference>
<proteinExistence type="predicted"/>
<evidence type="ECO:0000256" key="3">
    <source>
        <dbReference type="ARBA" id="ARBA00022512"/>
    </source>
</evidence>
<dbReference type="Pfam" id="PF11766">
    <property type="entry name" value="Candida_ALS_N"/>
    <property type="match status" value="1"/>
</dbReference>
<dbReference type="SUPFAM" id="SSF49401">
    <property type="entry name" value="Bacterial adhesins"/>
    <property type="match status" value="1"/>
</dbReference>
<evidence type="ECO:0000256" key="1">
    <source>
        <dbReference type="ARBA" id="ARBA00004191"/>
    </source>
</evidence>
<dbReference type="Gene3D" id="2.60.40.1280">
    <property type="match status" value="1"/>
</dbReference>
<keyword evidence="8" id="KW-0130">Cell adhesion</keyword>
<gene>
    <name evidence="15" type="ORF">CYBJADRAFT_171555</name>
</gene>
<evidence type="ECO:0000256" key="6">
    <source>
        <dbReference type="ARBA" id="ARBA00022729"/>
    </source>
</evidence>
<dbReference type="SMART" id="SM01056">
    <property type="entry name" value="Candida_ALS_N"/>
    <property type="match status" value="1"/>
</dbReference>